<feature type="domain" description="CENP-V/GFA" evidence="5">
    <location>
        <begin position="5"/>
        <end position="103"/>
    </location>
</feature>
<evidence type="ECO:0000313" key="7">
    <source>
        <dbReference type="Proteomes" id="UP000683291"/>
    </source>
</evidence>
<keyword evidence="3" id="KW-0862">Zinc</keyword>
<evidence type="ECO:0000256" key="3">
    <source>
        <dbReference type="ARBA" id="ARBA00022833"/>
    </source>
</evidence>
<keyword evidence="4" id="KW-0456">Lyase</keyword>
<evidence type="ECO:0000256" key="1">
    <source>
        <dbReference type="ARBA" id="ARBA00005495"/>
    </source>
</evidence>
<keyword evidence="7" id="KW-1185">Reference proteome</keyword>
<dbReference type="SUPFAM" id="SSF51316">
    <property type="entry name" value="Mss4-like"/>
    <property type="match status" value="1"/>
</dbReference>
<dbReference type="EMBL" id="CP073581">
    <property type="protein sequence ID" value="QUJ76101.1"/>
    <property type="molecule type" value="Genomic_DNA"/>
</dbReference>
<gene>
    <name evidence="6" type="ORF">KDD17_14410</name>
</gene>
<name>A0A975PM64_9RHOB</name>
<accession>A0A975PM64</accession>
<protein>
    <submittedName>
        <fullName evidence="6">GFA family protein</fullName>
    </submittedName>
</protein>
<evidence type="ECO:0000256" key="2">
    <source>
        <dbReference type="ARBA" id="ARBA00022723"/>
    </source>
</evidence>
<evidence type="ECO:0000259" key="5">
    <source>
        <dbReference type="PROSITE" id="PS51891"/>
    </source>
</evidence>
<dbReference type="PANTHER" id="PTHR33337:SF40">
    <property type="entry name" value="CENP-V_GFA DOMAIN-CONTAINING PROTEIN-RELATED"/>
    <property type="match status" value="1"/>
</dbReference>
<evidence type="ECO:0000256" key="4">
    <source>
        <dbReference type="ARBA" id="ARBA00023239"/>
    </source>
</evidence>
<dbReference type="GO" id="GO:0046872">
    <property type="term" value="F:metal ion binding"/>
    <property type="evidence" value="ECO:0007669"/>
    <property type="project" value="UniProtKB-KW"/>
</dbReference>
<reference evidence="6" key="1">
    <citation type="submission" date="2021-04" db="EMBL/GenBank/DDBJ databases">
        <title>Complete genome sequence for Sulfitobacter sp. strain JK7-1.</title>
        <authorList>
            <person name="Park S.-J."/>
        </authorList>
    </citation>
    <scope>NUCLEOTIDE SEQUENCE</scope>
    <source>
        <strain evidence="6">JK7-1</strain>
    </source>
</reference>
<dbReference type="GO" id="GO:0016846">
    <property type="term" value="F:carbon-sulfur lyase activity"/>
    <property type="evidence" value="ECO:0007669"/>
    <property type="project" value="InterPro"/>
</dbReference>
<dbReference type="PANTHER" id="PTHR33337">
    <property type="entry name" value="GFA DOMAIN-CONTAINING PROTEIN"/>
    <property type="match status" value="1"/>
</dbReference>
<dbReference type="InterPro" id="IPR011057">
    <property type="entry name" value="Mss4-like_sf"/>
</dbReference>
<sequence length="144" mass="15867">MSEQIDGRCLCGAVEITLSAPAGWVGACHCSMCRRWSGTVFAGFPAAAETVRVTGQVRTYASSEFAERAFCETCGSHLWVRDRAEGADYDLMPGLFAAARDWPLKSEIYLDEAPAWLRIAGDHKTATREAYLAKNPQFREVRDG</sequence>
<dbReference type="PROSITE" id="PS51891">
    <property type="entry name" value="CENP_V_GFA"/>
    <property type="match status" value="1"/>
</dbReference>
<dbReference type="Gene3D" id="3.90.1590.10">
    <property type="entry name" value="glutathione-dependent formaldehyde- activating enzyme (gfa)"/>
    <property type="match status" value="1"/>
</dbReference>
<dbReference type="RefSeq" id="WP_212704299.1">
    <property type="nucleotide sequence ID" value="NZ_CP073581.1"/>
</dbReference>
<dbReference type="AlphaFoldDB" id="A0A975PM64"/>
<evidence type="ECO:0000313" key="6">
    <source>
        <dbReference type="EMBL" id="QUJ76101.1"/>
    </source>
</evidence>
<proteinExistence type="inferred from homology"/>
<comment type="similarity">
    <text evidence="1">Belongs to the Gfa family.</text>
</comment>
<dbReference type="Proteomes" id="UP000683291">
    <property type="component" value="Chromosome 1"/>
</dbReference>
<dbReference type="Pfam" id="PF04828">
    <property type="entry name" value="GFA"/>
    <property type="match status" value="1"/>
</dbReference>
<organism evidence="6 7">
    <name type="scientific">Sulfitobacter albidus</name>
    <dbReference type="NCBI Taxonomy" id="2829501"/>
    <lineage>
        <taxon>Bacteria</taxon>
        <taxon>Pseudomonadati</taxon>
        <taxon>Pseudomonadota</taxon>
        <taxon>Alphaproteobacteria</taxon>
        <taxon>Rhodobacterales</taxon>
        <taxon>Roseobacteraceae</taxon>
        <taxon>Sulfitobacter</taxon>
    </lineage>
</organism>
<dbReference type="KEGG" id="sual:KDD17_14410"/>
<keyword evidence="2" id="KW-0479">Metal-binding</keyword>
<dbReference type="InterPro" id="IPR006913">
    <property type="entry name" value="CENP-V/GFA"/>
</dbReference>